<comment type="caution">
    <text evidence="1">The sequence shown here is derived from an EMBL/GenBank/DDBJ whole genome shotgun (WGS) entry which is preliminary data.</text>
</comment>
<dbReference type="EMBL" id="CM034388">
    <property type="protein sequence ID" value="KAJ0183486.1"/>
    <property type="molecule type" value="Genomic_DNA"/>
</dbReference>
<name>A0ACC1DI09_9NEOP</name>
<dbReference type="Proteomes" id="UP000824533">
    <property type="component" value="Linkage Group LG02"/>
</dbReference>
<evidence type="ECO:0000313" key="1">
    <source>
        <dbReference type="EMBL" id="KAJ0183486.1"/>
    </source>
</evidence>
<reference evidence="1 2" key="1">
    <citation type="journal article" date="2021" name="Front. Genet.">
        <title>Chromosome-Level Genome Assembly Reveals Significant Gene Expansion in the Toll and IMD Signaling Pathways of Dendrolimus kikuchii.</title>
        <authorList>
            <person name="Zhou J."/>
            <person name="Wu P."/>
            <person name="Xiong Z."/>
            <person name="Liu N."/>
            <person name="Zhao N."/>
            <person name="Ji M."/>
            <person name="Qiu Y."/>
            <person name="Yang B."/>
        </authorList>
    </citation>
    <scope>NUCLEOTIDE SEQUENCE [LARGE SCALE GENOMIC DNA]</scope>
    <source>
        <strain evidence="1">Ann1</strain>
    </source>
</reference>
<evidence type="ECO:0000313" key="2">
    <source>
        <dbReference type="Proteomes" id="UP000824533"/>
    </source>
</evidence>
<keyword evidence="2" id="KW-1185">Reference proteome</keyword>
<sequence>MVHGIPQTIFLDNGSQFISKTTDIFFKKYKIPNVYFSPKYTPQVNTVERYNRTIITCISTFVDDDHRSWDIFIPKIQFAINNAVNEATGFTPSFLVFGRELVSCGSFYTDNDIGENLLFLPREVYAENLGCLSSLFDKVQLKLWQAHIKNTSHYNLRRKPAEFNVGDVVMKKTYFLSDKDKRFSKKLAPKFIKCRIITKKSPLVYVLEDMFGRDIGTWHIKDLKLIGSNT</sequence>
<protein>
    <submittedName>
        <fullName evidence="1">Uncharacterized protein</fullName>
    </submittedName>
</protein>
<organism evidence="1 2">
    <name type="scientific">Dendrolimus kikuchii</name>
    <dbReference type="NCBI Taxonomy" id="765133"/>
    <lineage>
        <taxon>Eukaryota</taxon>
        <taxon>Metazoa</taxon>
        <taxon>Ecdysozoa</taxon>
        <taxon>Arthropoda</taxon>
        <taxon>Hexapoda</taxon>
        <taxon>Insecta</taxon>
        <taxon>Pterygota</taxon>
        <taxon>Neoptera</taxon>
        <taxon>Endopterygota</taxon>
        <taxon>Lepidoptera</taxon>
        <taxon>Glossata</taxon>
        <taxon>Ditrysia</taxon>
        <taxon>Bombycoidea</taxon>
        <taxon>Lasiocampidae</taxon>
        <taxon>Dendrolimus</taxon>
    </lineage>
</organism>
<proteinExistence type="predicted"/>
<gene>
    <name evidence="1" type="ORF">K1T71_001462</name>
</gene>
<accession>A0ACC1DI09</accession>